<comment type="caution">
    <text evidence="2">The sequence shown here is derived from an EMBL/GenBank/DDBJ whole genome shotgun (WGS) entry which is preliminary data.</text>
</comment>
<organism evidence="2 3">
    <name type="scientific">Nocardia acididurans</name>
    <dbReference type="NCBI Taxonomy" id="2802282"/>
    <lineage>
        <taxon>Bacteria</taxon>
        <taxon>Bacillati</taxon>
        <taxon>Actinomycetota</taxon>
        <taxon>Actinomycetes</taxon>
        <taxon>Mycobacteriales</taxon>
        <taxon>Nocardiaceae</taxon>
        <taxon>Nocardia</taxon>
    </lineage>
</organism>
<dbReference type="EMBL" id="JAERRJ010000018">
    <property type="protein sequence ID" value="MBL1079617.1"/>
    <property type="molecule type" value="Genomic_DNA"/>
</dbReference>
<dbReference type="CDD" id="cd07247">
    <property type="entry name" value="SgaA_N_like"/>
    <property type="match status" value="1"/>
</dbReference>
<dbReference type="InterPro" id="IPR037523">
    <property type="entry name" value="VOC_core"/>
</dbReference>
<evidence type="ECO:0000313" key="2">
    <source>
        <dbReference type="EMBL" id="MBL1079617.1"/>
    </source>
</evidence>
<name>A0ABS1MG25_9NOCA</name>
<dbReference type="InterPro" id="IPR052164">
    <property type="entry name" value="Anthracycline_SecMetBiosynth"/>
</dbReference>
<dbReference type="PROSITE" id="PS51819">
    <property type="entry name" value="VOC"/>
    <property type="match status" value="2"/>
</dbReference>
<accession>A0ABS1MG25</accession>
<dbReference type="Gene3D" id="3.10.180.10">
    <property type="entry name" value="2,3-Dihydroxybiphenyl 1,2-Dioxygenase, domain 1"/>
    <property type="match status" value="2"/>
</dbReference>
<dbReference type="InterPro" id="IPR004360">
    <property type="entry name" value="Glyas_Fos-R_dOase_dom"/>
</dbReference>
<feature type="domain" description="VOC" evidence="1">
    <location>
        <begin position="179"/>
        <end position="297"/>
    </location>
</feature>
<feature type="domain" description="VOC" evidence="1">
    <location>
        <begin position="46"/>
        <end position="164"/>
    </location>
</feature>
<dbReference type="RefSeq" id="WP_201956681.1">
    <property type="nucleotide sequence ID" value="NZ_JAERRJ010000018.1"/>
</dbReference>
<dbReference type="InterPro" id="IPR029068">
    <property type="entry name" value="Glyas_Bleomycin-R_OHBP_Dase"/>
</dbReference>
<gene>
    <name evidence="2" type="ORF">JK358_34955</name>
</gene>
<dbReference type="SUPFAM" id="SSF54593">
    <property type="entry name" value="Glyoxalase/Bleomycin resistance protein/Dihydroxybiphenyl dioxygenase"/>
    <property type="match status" value="2"/>
</dbReference>
<keyword evidence="3" id="KW-1185">Reference proteome</keyword>
<dbReference type="PANTHER" id="PTHR33993:SF14">
    <property type="entry name" value="GB|AAF24581.1"/>
    <property type="match status" value="1"/>
</dbReference>
<sequence length="298" mass="31128">MNRSIFRWSARSAAVLAAAVLAAALLLALPTRRDMPSSPAGTTPAQVSLIDITSADIPRDRGFYEHSFGWTLKADYPNYPIMAAGAGPDIGIAMLGNPEAGPLEPLYRIGKYIVFFGVWDIPATLRRAEALGGKVTQPQTPIEVGGTFAMITDPVGNTIGLTEPAGTAPMPPTASTPEPATLVAISTPDVPATRAFYEQLFGLRLKEESPGYPILTSGAGPDIGIARADDPAAGPAEKLYRVGQPVVLLQTPDIAATLATIGRNGGSTFQSEVSLPSGGAYAFFTDPSGNTLGLLERH</sequence>
<dbReference type="Pfam" id="PF00903">
    <property type="entry name" value="Glyoxalase"/>
    <property type="match status" value="2"/>
</dbReference>
<dbReference type="PANTHER" id="PTHR33993">
    <property type="entry name" value="GLYOXALASE-RELATED"/>
    <property type="match status" value="1"/>
</dbReference>
<protein>
    <submittedName>
        <fullName evidence="2">VOC family protein</fullName>
    </submittedName>
</protein>
<reference evidence="2 3" key="1">
    <citation type="submission" date="2021-01" db="EMBL/GenBank/DDBJ databases">
        <title>WGS of actinomycetes isolated from Thailand.</title>
        <authorList>
            <person name="Thawai C."/>
        </authorList>
    </citation>
    <scope>NUCLEOTIDE SEQUENCE [LARGE SCALE GENOMIC DNA]</scope>
    <source>
        <strain evidence="2 3">LPG 2</strain>
    </source>
</reference>
<evidence type="ECO:0000259" key="1">
    <source>
        <dbReference type="PROSITE" id="PS51819"/>
    </source>
</evidence>
<dbReference type="Proteomes" id="UP000602198">
    <property type="component" value="Unassembled WGS sequence"/>
</dbReference>
<evidence type="ECO:0000313" key="3">
    <source>
        <dbReference type="Proteomes" id="UP000602198"/>
    </source>
</evidence>
<proteinExistence type="predicted"/>